<protein>
    <recommendedName>
        <fullName evidence="5">Putative pre-16S rRNA nuclease</fullName>
        <ecNumber evidence="5">3.1.-.-</ecNumber>
    </recommendedName>
</protein>
<dbReference type="InterPro" id="IPR037027">
    <property type="entry name" value="YqgF/RNaseH-like_dom_sf"/>
</dbReference>
<comment type="similarity">
    <text evidence="5">Belongs to the YqgF HJR family.</text>
</comment>
<dbReference type="NCBIfam" id="TIGR00250">
    <property type="entry name" value="RNAse_H_YqgF"/>
    <property type="match status" value="1"/>
</dbReference>
<evidence type="ECO:0000313" key="7">
    <source>
        <dbReference type="EMBL" id="WWR11943.1"/>
    </source>
</evidence>
<evidence type="ECO:0000256" key="2">
    <source>
        <dbReference type="ARBA" id="ARBA00022517"/>
    </source>
</evidence>
<evidence type="ECO:0000256" key="1">
    <source>
        <dbReference type="ARBA" id="ARBA00022490"/>
    </source>
</evidence>
<organism evidence="7 8">
    <name type="scientific">Candidatus Legionella polyplacis</name>
    <dbReference type="NCBI Taxonomy" id="2005262"/>
    <lineage>
        <taxon>Bacteria</taxon>
        <taxon>Pseudomonadati</taxon>
        <taxon>Pseudomonadota</taxon>
        <taxon>Gammaproteobacteria</taxon>
        <taxon>Legionellales</taxon>
        <taxon>Legionellaceae</taxon>
        <taxon>Legionella</taxon>
    </lineage>
</organism>
<dbReference type="Pfam" id="PF03652">
    <property type="entry name" value="RuvX"/>
    <property type="match status" value="1"/>
</dbReference>
<evidence type="ECO:0000256" key="5">
    <source>
        <dbReference type="HAMAP-Rule" id="MF_00651"/>
    </source>
</evidence>
<evidence type="ECO:0000259" key="6">
    <source>
        <dbReference type="SMART" id="SM00732"/>
    </source>
</evidence>
<dbReference type="RefSeq" id="WP_338521430.1">
    <property type="nucleotide sequence ID" value="NZ_CP135136.1"/>
</dbReference>
<dbReference type="Gene3D" id="3.30.420.140">
    <property type="entry name" value="YqgF/RNase H-like domain"/>
    <property type="match status" value="1"/>
</dbReference>
<dbReference type="InterPro" id="IPR012337">
    <property type="entry name" value="RNaseH-like_sf"/>
</dbReference>
<dbReference type="SMART" id="SM00732">
    <property type="entry name" value="YqgFc"/>
    <property type="match status" value="1"/>
</dbReference>
<dbReference type="PANTHER" id="PTHR33317">
    <property type="entry name" value="POLYNUCLEOTIDYL TRANSFERASE, RIBONUCLEASE H-LIKE SUPERFAMILY PROTEIN"/>
    <property type="match status" value="1"/>
</dbReference>
<feature type="domain" description="YqgF/RNase H-like" evidence="6">
    <location>
        <begin position="6"/>
        <end position="106"/>
    </location>
</feature>
<dbReference type="InterPro" id="IPR005227">
    <property type="entry name" value="YqgF"/>
</dbReference>
<keyword evidence="3 5" id="KW-0540">Nuclease</keyword>
<name>A0ABZ2GWZ0_9GAMM</name>
<keyword evidence="1 5" id="KW-0963">Cytoplasm</keyword>
<dbReference type="Proteomes" id="UP001360424">
    <property type="component" value="Chromosome"/>
</dbReference>
<reference evidence="7" key="1">
    <citation type="submission" date="2023-09" db="EMBL/GenBank/DDBJ databases">
        <title>Genomes of two closely related lineages of the louse Polyplax serrata with different host specificities.</title>
        <authorList>
            <person name="Martinu J."/>
            <person name="Tarabai H."/>
            <person name="Stefka J."/>
            <person name="Hypsa V."/>
        </authorList>
    </citation>
    <scope>NUCLEOTIDE SEQUENCE [LARGE SCALE GENOMIC DNA]</scope>
    <source>
        <strain evidence="7">HR10_N</strain>
    </source>
</reference>
<evidence type="ECO:0000313" key="8">
    <source>
        <dbReference type="Proteomes" id="UP001360424"/>
    </source>
</evidence>
<comment type="subcellular location">
    <subcellularLocation>
        <location evidence="5">Cytoplasm</location>
    </subcellularLocation>
</comment>
<dbReference type="CDD" id="cd16964">
    <property type="entry name" value="YqgF"/>
    <property type="match status" value="1"/>
</dbReference>
<dbReference type="PANTHER" id="PTHR33317:SF4">
    <property type="entry name" value="POLYNUCLEOTIDYL TRANSFERASE, RIBONUCLEASE H-LIKE SUPERFAMILY PROTEIN"/>
    <property type="match status" value="1"/>
</dbReference>
<proteinExistence type="inferred from homology"/>
<evidence type="ECO:0000256" key="3">
    <source>
        <dbReference type="ARBA" id="ARBA00022722"/>
    </source>
</evidence>
<dbReference type="SUPFAM" id="SSF53098">
    <property type="entry name" value="Ribonuclease H-like"/>
    <property type="match status" value="1"/>
</dbReference>
<sequence length="140" mass="16159">MNRFYEIFLGFDFGYKRIGLAVGQRVTCSANPLPTLQSVNGVPDWNSIKKIISIWNPNALILGLPICIDSREQHITVATRIFADQLRDRFLKSVYFIDERLSTVEARDRLFKSGGYRKVMSSPIDSFSACIFLEDWLRKY</sequence>
<dbReference type="EMBL" id="CP135136">
    <property type="protein sequence ID" value="WWR11943.1"/>
    <property type="molecule type" value="Genomic_DNA"/>
</dbReference>
<evidence type="ECO:0000256" key="4">
    <source>
        <dbReference type="ARBA" id="ARBA00022801"/>
    </source>
</evidence>
<gene>
    <name evidence="7" type="primary">ruvX</name>
    <name evidence="7" type="ORF">RQL38_02170</name>
</gene>
<dbReference type="InterPro" id="IPR006641">
    <property type="entry name" value="YqgF/RNaseH-like_dom"/>
</dbReference>
<dbReference type="HAMAP" id="MF_00651">
    <property type="entry name" value="Nuclease_YqgF"/>
    <property type="match status" value="1"/>
</dbReference>
<keyword evidence="8" id="KW-1185">Reference proteome</keyword>
<accession>A0ABZ2GWZ0</accession>
<keyword evidence="4 5" id="KW-0378">Hydrolase</keyword>
<keyword evidence="2 5" id="KW-0690">Ribosome biogenesis</keyword>
<comment type="function">
    <text evidence="5">Could be a nuclease involved in processing of the 5'-end of pre-16S rRNA.</text>
</comment>
<dbReference type="EC" id="3.1.-.-" evidence="5"/>